<dbReference type="Pfam" id="PF01613">
    <property type="entry name" value="Flavin_Reduct"/>
    <property type="match status" value="1"/>
</dbReference>
<organism evidence="4 8">
    <name type="scientific">Bacteroides thetaiotaomicron</name>
    <dbReference type="NCBI Taxonomy" id="818"/>
    <lineage>
        <taxon>Bacteria</taxon>
        <taxon>Pseudomonadati</taxon>
        <taxon>Bacteroidota</taxon>
        <taxon>Bacteroidia</taxon>
        <taxon>Bacteroidales</taxon>
        <taxon>Bacteroidaceae</taxon>
        <taxon>Bacteroides</taxon>
    </lineage>
</organism>
<accession>A0A174QHJ8</accession>
<evidence type="ECO:0000313" key="11">
    <source>
        <dbReference type="Proteomes" id="UP000500882"/>
    </source>
</evidence>
<gene>
    <name evidence="3" type="ORF">BatF92_24860</name>
    <name evidence="7" type="ORF">DW011_25395</name>
    <name evidence="4" type="ORF">ERS852511_02957</name>
    <name evidence="5" type="ORF">GAN75_09365</name>
    <name evidence="6" type="ORF">PO127_17595</name>
</gene>
<dbReference type="GeneID" id="60926542"/>
<dbReference type="Proteomes" id="UP000095576">
    <property type="component" value="Unassembled WGS sequence"/>
</dbReference>
<sequence>MKKLEVKDLKENFFEAIGKEWMLVTAGTKEKFNTMTASWGGIGWLWNKPVAFVFVRPERYTYEFIEKSDYLTLSFLGEANKKIHAVCGSKSGRDTDKVKATGLKPVFTEQGNVLFEQARLSLEGRKLYADNIKPECFLDKESLEKWYDDAHGGFHKMYIVEIENIWEGD</sequence>
<reference evidence="5 10" key="3">
    <citation type="journal article" date="2019" name="Nat. Med.">
        <title>A library of human gut bacterial isolates paired with longitudinal multiomics data enables mechanistic microbiome research.</title>
        <authorList>
            <person name="Poyet M."/>
            <person name="Groussin M."/>
            <person name="Gibbons S.M."/>
            <person name="Avila-Pacheco J."/>
            <person name="Jiang X."/>
            <person name="Kearney S.M."/>
            <person name="Perrotta A.R."/>
            <person name="Berdy B."/>
            <person name="Zhao S."/>
            <person name="Lieberman T.D."/>
            <person name="Swanson P.K."/>
            <person name="Smith M."/>
            <person name="Roesemann S."/>
            <person name="Alexander J.E."/>
            <person name="Rich S.A."/>
            <person name="Livny J."/>
            <person name="Vlamakis H."/>
            <person name="Clish C."/>
            <person name="Bullock K."/>
            <person name="Deik A."/>
            <person name="Scott J."/>
            <person name="Pierce K.A."/>
            <person name="Xavier R.J."/>
            <person name="Alm E.J."/>
        </authorList>
    </citation>
    <scope>NUCLEOTIDE SEQUENCE [LARGE SCALE GENOMIC DNA]</scope>
    <source>
        <strain evidence="5 10">BIOML-A160</strain>
    </source>
</reference>
<dbReference type="PANTHER" id="PTHR43567:SF5">
    <property type="entry name" value="HYPOTHETICAL CYTOSOLIC PROTEIN"/>
    <property type="match status" value="1"/>
</dbReference>
<dbReference type="EMBL" id="CZAP01000010">
    <property type="protein sequence ID" value="CUP70458.1"/>
    <property type="molecule type" value="Genomic_DNA"/>
</dbReference>
<dbReference type="OMA" id="DYHTLYI"/>
<dbReference type="Proteomes" id="UP001217776">
    <property type="component" value="Unassembled WGS sequence"/>
</dbReference>
<dbReference type="InterPro" id="IPR012349">
    <property type="entry name" value="Split_barrel_FMN-bd"/>
</dbReference>
<reference evidence="7 9" key="2">
    <citation type="submission" date="2018-08" db="EMBL/GenBank/DDBJ databases">
        <title>A genome reference for cultivated species of the human gut microbiota.</title>
        <authorList>
            <person name="Zou Y."/>
            <person name="Xue W."/>
            <person name="Luo G."/>
        </authorList>
    </citation>
    <scope>NUCLEOTIDE SEQUENCE [LARGE SCALE GENOMIC DNA]</scope>
    <source>
        <strain evidence="7 9">AF37-12</strain>
    </source>
</reference>
<evidence type="ECO:0000313" key="5">
    <source>
        <dbReference type="EMBL" id="KAB4456784.1"/>
    </source>
</evidence>
<comment type="similarity">
    <text evidence="1">Belongs to the flavoredoxin family.</text>
</comment>
<dbReference type="EMBL" id="AP022660">
    <property type="protein sequence ID" value="BCA50544.1"/>
    <property type="molecule type" value="Genomic_DNA"/>
</dbReference>
<evidence type="ECO:0000259" key="2">
    <source>
        <dbReference type="Pfam" id="PF01613"/>
    </source>
</evidence>
<evidence type="ECO:0000313" key="3">
    <source>
        <dbReference type="EMBL" id="BCA50544.1"/>
    </source>
</evidence>
<dbReference type="AlphaFoldDB" id="A0A174QHJ8"/>
<dbReference type="PANTHER" id="PTHR43567">
    <property type="entry name" value="FLAVOREDOXIN-RELATED-RELATED"/>
    <property type="match status" value="1"/>
</dbReference>
<dbReference type="SUPFAM" id="SSF50475">
    <property type="entry name" value="FMN-binding split barrel"/>
    <property type="match status" value="1"/>
</dbReference>
<proteinExistence type="inferred from homology"/>
<dbReference type="Proteomes" id="UP000283616">
    <property type="component" value="Unassembled WGS sequence"/>
</dbReference>
<dbReference type="EMBL" id="JAQNVG010000032">
    <property type="protein sequence ID" value="MDC2237556.1"/>
    <property type="molecule type" value="Genomic_DNA"/>
</dbReference>
<dbReference type="GO" id="GO:0016646">
    <property type="term" value="F:oxidoreductase activity, acting on the CH-NH group of donors, NAD or NADP as acceptor"/>
    <property type="evidence" value="ECO:0007669"/>
    <property type="project" value="UniProtKB-ARBA"/>
</dbReference>
<dbReference type="Gene3D" id="2.30.110.10">
    <property type="entry name" value="Electron Transport, Fmn-binding Protein, Chain A"/>
    <property type="match status" value="1"/>
</dbReference>
<dbReference type="Proteomes" id="UP000500882">
    <property type="component" value="Chromosome"/>
</dbReference>
<evidence type="ECO:0000313" key="4">
    <source>
        <dbReference type="EMBL" id="CUP70458.1"/>
    </source>
</evidence>
<evidence type="ECO:0000313" key="9">
    <source>
        <dbReference type="Proteomes" id="UP000283616"/>
    </source>
</evidence>
<dbReference type="RefSeq" id="WP_011107336.1">
    <property type="nucleotide sequence ID" value="NZ_AP022660.1"/>
</dbReference>
<reference evidence="6" key="5">
    <citation type="submission" date="2022-10" db="EMBL/GenBank/DDBJ databases">
        <title>Human gut microbiome strain richness.</title>
        <authorList>
            <person name="Chen-Liaw A."/>
        </authorList>
    </citation>
    <scope>NUCLEOTIDE SEQUENCE</scope>
    <source>
        <strain evidence="6">1001283st1_A3_1001283B150304_161114</strain>
    </source>
</reference>
<dbReference type="GO" id="GO:0010181">
    <property type="term" value="F:FMN binding"/>
    <property type="evidence" value="ECO:0007669"/>
    <property type="project" value="InterPro"/>
</dbReference>
<protein>
    <submittedName>
        <fullName evidence="4">Conserved protein/domain typically associated with flavoprotein oxygenases, DIM6/NTAB family</fullName>
    </submittedName>
    <submittedName>
        <fullName evidence="5 6">Flavin reductase</fullName>
    </submittedName>
</protein>
<evidence type="ECO:0000313" key="6">
    <source>
        <dbReference type="EMBL" id="MDC2237556.1"/>
    </source>
</evidence>
<dbReference type="EMBL" id="WCRW01000005">
    <property type="protein sequence ID" value="KAB4456784.1"/>
    <property type="molecule type" value="Genomic_DNA"/>
</dbReference>
<evidence type="ECO:0000313" key="10">
    <source>
        <dbReference type="Proteomes" id="UP000436825"/>
    </source>
</evidence>
<evidence type="ECO:0000313" key="7">
    <source>
        <dbReference type="EMBL" id="RHL52280.1"/>
    </source>
</evidence>
<dbReference type="InterPro" id="IPR002563">
    <property type="entry name" value="Flavin_Rdtase-like_dom"/>
</dbReference>
<name>A0A174QHJ8_BACT4</name>
<evidence type="ECO:0000256" key="1">
    <source>
        <dbReference type="ARBA" id="ARBA00038054"/>
    </source>
</evidence>
<dbReference type="EMBL" id="QROV01000056">
    <property type="protein sequence ID" value="RHL52280.1"/>
    <property type="molecule type" value="Genomic_DNA"/>
</dbReference>
<reference evidence="3 11" key="4">
    <citation type="submission" date="2020-02" db="EMBL/GenBank/DDBJ databases">
        <title>Whole-genome sequencing and comparative analysis of the genomes of Bacteroides thetaiotaomicron and Escherichia coli isolated from a healthy resident in Vietnam.</title>
        <authorList>
            <person name="Mohsin M."/>
            <person name="Tanaka K."/>
            <person name="Kawahara R."/>
            <person name="Kondo S."/>
            <person name="Noguchi H."/>
            <person name="Motooka D."/>
            <person name="Nakamura S."/>
            <person name="Khong D.T."/>
            <person name="Nguyen T.N."/>
            <person name="Tran H.T."/>
            <person name="Yamamoto Y."/>
        </authorList>
    </citation>
    <scope>NUCLEOTIDE SEQUENCE [LARGE SCALE GENOMIC DNA]</scope>
    <source>
        <strain evidence="3 11">F9-2</strain>
    </source>
</reference>
<reference evidence="4 8" key="1">
    <citation type="submission" date="2015-09" db="EMBL/GenBank/DDBJ databases">
        <authorList>
            <consortium name="Pathogen Informatics"/>
        </authorList>
    </citation>
    <scope>NUCLEOTIDE SEQUENCE [LARGE SCALE GENOMIC DNA]</scope>
    <source>
        <strain evidence="4 8">2789STDY5834899</strain>
    </source>
</reference>
<feature type="domain" description="Flavin reductase like" evidence="2">
    <location>
        <begin position="20"/>
        <end position="167"/>
    </location>
</feature>
<dbReference type="Proteomes" id="UP000436825">
    <property type="component" value="Unassembled WGS sequence"/>
</dbReference>
<dbReference type="InterPro" id="IPR052174">
    <property type="entry name" value="Flavoredoxin"/>
</dbReference>
<evidence type="ECO:0000313" key="8">
    <source>
        <dbReference type="Proteomes" id="UP000095576"/>
    </source>
</evidence>